<dbReference type="Proteomes" id="UP000621500">
    <property type="component" value="Unassembled WGS sequence"/>
</dbReference>
<proteinExistence type="predicted"/>
<reference evidence="1 2" key="1">
    <citation type="submission" date="2021-01" db="EMBL/GenBank/DDBJ databases">
        <title>Whole genome shotgun sequence of Plantactinospora mayteni NBRC 109088.</title>
        <authorList>
            <person name="Komaki H."/>
            <person name="Tamura T."/>
        </authorList>
    </citation>
    <scope>NUCLEOTIDE SEQUENCE [LARGE SCALE GENOMIC DNA]</scope>
    <source>
        <strain evidence="1 2">NBRC 109088</strain>
    </source>
</reference>
<gene>
    <name evidence="1" type="ORF">Pma05_66340</name>
</gene>
<evidence type="ECO:0000313" key="1">
    <source>
        <dbReference type="EMBL" id="GIH00062.1"/>
    </source>
</evidence>
<comment type="caution">
    <text evidence="1">The sequence shown here is derived from an EMBL/GenBank/DDBJ whole genome shotgun (WGS) entry which is preliminary data.</text>
</comment>
<dbReference type="EMBL" id="BONX01000049">
    <property type="protein sequence ID" value="GIH00062.1"/>
    <property type="molecule type" value="Genomic_DNA"/>
</dbReference>
<accession>A0ABQ4EZK9</accession>
<sequence length="69" mass="7365">MQLVVAGGGAQIEVRDRAPLGPFDPPVRLDAGRWVGTAGTELALGTAWPEFGEWSAGLPAGRYPDRFRT</sequence>
<keyword evidence="2" id="KW-1185">Reference proteome</keyword>
<protein>
    <submittedName>
        <fullName evidence="1">Uncharacterized protein</fullName>
    </submittedName>
</protein>
<evidence type="ECO:0000313" key="2">
    <source>
        <dbReference type="Proteomes" id="UP000621500"/>
    </source>
</evidence>
<organism evidence="1 2">
    <name type="scientific">Plantactinospora mayteni</name>
    <dbReference type="NCBI Taxonomy" id="566021"/>
    <lineage>
        <taxon>Bacteria</taxon>
        <taxon>Bacillati</taxon>
        <taxon>Actinomycetota</taxon>
        <taxon>Actinomycetes</taxon>
        <taxon>Micromonosporales</taxon>
        <taxon>Micromonosporaceae</taxon>
        <taxon>Plantactinospora</taxon>
    </lineage>
</organism>
<name>A0ABQ4EZK9_9ACTN</name>